<dbReference type="Gene3D" id="3.40.1620.10">
    <property type="entry name" value="YefM-like domain"/>
    <property type="match status" value="1"/>
</dbReference>
<comment type="caution">
    <text evidence="3">The sequence shown here is derived from an EMBL/GenBank/DDBJ whole genome shotgun (WGS) entry which is preliminary data.</text>
</comment>
<dbReference type="InterPro" id="IPR006442">
    <property type="entry name" value="Antitoxin_Phd/YefM"/>
</dbReference>
<comment type="function">
    <text evidence="2">Antitoxin component of a type II toxin-antitoxin (TA) system.</text>
</comment>
<accession>A0A6M0K7M7</accession>
<proteinExistence type="inferred from homology"/>
<dbReference type="AlphaFoldDB" id="A0A6M0K7M7"/>
<organism evidence="3 4">
    <name type="scientific">Thiorhodococcus minor</name>
    <dbReference type="NCBI Taxonomy" id="57489"/>
    <lineage>
        <taxon>Bacteria</taxon>
        <taxon>Pseudomonadati</taxon>
        <taxon>Pseudomonadota</taxon>
        <taxon>Gammaproteobacteria</taxon>
        <taxon>Chromatiales</taxon>
        <taxon>Chromatiaceae</taxon>
        <taxon>Thiorhodococcus</taxon>
    </lineage>
</organism>
<evidence type="ECO:0000313" key="3">
    <source>
        <dbReference type="EMBL" id="NEV64385.1"/>
    </source>
</evidence>
<keyword evidence="4" id="KW-1185">Reference proteome</keyword>
<evidence type="ECO:0000313" key="4">
    <source>
        <dbReference type="Proteomes" id="UP000483379"/>
    </source>
</evidence>
<dbReference type="Pfam" id="PF02604">
    <property type="entry name" value="PhdYeFM_antitox"/>
    <property type="match status" value="1"/>
</dbReference>
<name>A0A6M0K7M7_9GAMM</name>
<dbReference type="EMBL" id="JAAIJQ010000087">
    <property type="protein sequence ID" value="NEV64385.1"/>
    <property type="molecule type" value="Genomic_DNA"/>
</dbReference>
<dbReference type="Proteomes" id="UP000483379">
    <property type="component" value="Unassembled WGS sequence"/>
</dbReference>
<reference evidence="3 4" key="1">
    <citation type="submission" date="2020-02" db="EMBL/GenBank/DDBJ databases">
        <title>Genome sequences of Thiorhodococcus mannitoliphagus and Thiorhodococcus minor, purple sulfur photosynthetic bacteria in the gammaproteobacterial family, Chromatiaceae.</title>
        <authorList>
            <person name="Aviles F.A."/>
            <person name="Meyer T.E."/>
            <person name="Kyndt J.A."/>
        </authorList>
    </citation>
    <scope>NUCLEOTIDE SEQUENCE [LARGE SCALE GENOMIC DNA]</scope>
    <source>
        <strain evidence="3 4">DSM 11518</strain>
    </source>
</reference>
<evidence type="ECO:0000256" key="2">
    <source>
        <dbReference type="RuleBase" id="RU362080"/>
    </source>
</evidence>
<sequence>MTETSIADAKTQLTRLIHQAERGEAVHITRRGKPVAVLLSEAEYARLRLSQGAMQPDFWDLITEMRADPAFEPVDWSKDEIDAWRDHRSVRDFEWPE</sequence>
<dbReference type="RefSeq" id="WP_164455076.1">
    <property type="nucleotide sequence ID" value="NZ_JAAIJQ010000087.1"/>
</dbReference>
<dbReference type="SUPFAM" id="SSF143120">
    <property type="entry name" value="YefM-like"/>
    <property type="match status" value="1"/>
</dbReference>
<comment type="similarity">
    <text evidence="1 2">Belongs to the phD/YefM antitoxin family.</text>
</comment>
<protein>
    <recommendedName>
        <fullName evidence="2">Antitoxin</fullName>
    </recommendedName>
</protein>
<evidence type="ECO:0000256" key="1">
    <source>
        <dbReference type="ARBA" id="ARBA00009981"/>
    </source>
</evidence>
<gene>
    <name evidence="3" type="ORF">G3446_21305</name>
</gene>
<dbReference type="InterPro" id="IPR036165">
    <property type="entry name" value="YefM-like_sf"/>
</dbReference>
<dbReference type="NCBIfam" id="TIGR01552">
    <property type="entry name" value="phd_fam"/>
    <property type="match status" value="1"/>
</dbReference>